<sequence>MKYRVSLKMVVEADDPEEAQDKAQQAIANGEYLYDNVDIIEVEEENNGSIVAISREHQHKPDRL</sequence>
<protein>
    <submittedName>
        <fullName evidence="1">Uncharacterized protein</fullName>
    </submittedName>
</protein>
<dbReference type="EMBL" id="LAZR01004521">
    <property type="protein sequence ID" value="KKN07834.1"/>
    <property type="molecule type" value="Genomic_DNA"/>
</dbReference>
<gene>
    <name evidence="1" type="ORF">LCGC14_1062870</name>
</gene>
<organism evidence="1">
    <name type="scientific">marine sediment metagenome</name>
    <dbReference type="NCBI Taxonomy" id="412755"/>
    <lineage>
        <taxon>unclassified sequences</taxon>
        <taxon>metagenomes</taxon>
        <taxon>ecological metagenomes</taxon>
    </lineage>
</organism>
<comment type="caution">
    <text evidence="1">The sequence shown here is derived from an EMBL/GenBank/DDBJ whole genome shotgun (WGS) entry which is preliminary data.</text>
</comment>
<evidence type="ECO:0000313" key="1">
    <source>
        <dbReference type="EMBL" id="KKN07834.1"/>
    </source>
</evidence>
<dbReference type="AlphaFoldDB" id="A0A0F9MQ83"/>
<reference evidence="1" key="1">
    <citation type="journal article" date="2015" name="Nature">
        <title>Complex archaea that bridge the gap between prokaryotes and eukaryotes.</title>
        <authorList>
            <person name="Spang A."/>
            <person name="Saw J.H."/>
            <person name="Jorgensen S.L."/>
            <person name="Zaremba-Niedzwiedzka K."/>
            <person name="Martijn J."/>
            <person name="Lind A.E."/>
            <person name="van Eijk R."/>
            <person name="Schleper C."/>
            <person name="Guy L."/>
            <person name="Ettema T.J."/>
        </authorList>
    </citation>
    <scope>NUCLEOTIDE SEQUENCE</scope>
</reference>
<name>A0A0F9MQ83_9ZZZZ</name>
<accession>A0A0F9MQ83</accession>
<proteinExistence type="predicted"/>